<proteinExistence type="predicted"/>
<evidence type="ECO:0000313" key="3">
    <source>
        <dbReference type="Proteomes" id="UP000789706"/>
    </source>
</evidence>
<feature type="region of interest" description="Disordered" evidence="1">
    <location>
        <begin position="424"/>
        <end position="497"/>
    </location>
</feature>
<organism evidence="2 3">
    <name type="scientific">Diversispora eburnea</name>
    <dbReference type="NCBI Taxonomy" id="1213867"/>
    <lineage>
        <taxon>Eukaryota</taxon>
        <taxon>Fungi</taxon>
        <taxon>Fungi incertae sedis</taxon>
        <taxon>Mucoromycota</taxon>
        <taxon>Glomeromycotina</taxon>
        <taxon>Glomeromycetes</taxon>
        <taxon>Diversisporales</taxon>
        <taxon>Diversisporaceae</taxon>
        <taxon>Diversispora</taxon>
    </lineage>
</organism>
<feature type="compositionally biased region" description="Low complexity" evidence="1">
    <location>
        <begin position="287"/>
        <end position="320"/>
    </location>
</feature>
<accession>A0A9N8ZFI2</accession>
<sequence>MDLQRCHHCNSVGHKKFDCTERCRVGCNWCERPPARRRPAFSKNNLDSQQRQNGKRNVLGLSGGNGQANGPTNNGPSSRTPNLDRTNSLMARTQNLGPPSSGWPVVTQQQPTPSPQTLFLQTPSQNLQNLQKNIQNLNFNSQTITLFPQLQLNTNNSTVTQPAQPISIPLKPQQQQQPPTQQLIPNWSDSTTTQQPQIQQSLDTGNDNKLPYSNVNQLHQLQTSIFINNPHLSNEIDSITQETYRSQVRENLINQSNKNSQNNYVSGPQFNNVSGPQFNNVSGPQFNNVSGPQNNNVNGPQNNNVNGPQNNNVNGQPVNGDCEKNDPISLKDGRKHGNSSIEIINKLKLLKNKIELGLHPRIRPSKSSWIPQFPYYKITKENNLKIGVNAPRELPKRSGHFNNFVEIKIEDSKAMQKSKNLSFENMSSNMTPIEDANGDRPVRGRRNRSPRLSKGEINFDYYHSPPEFQRMEKYNRSRSSRSPSPRRSFPEFGSTSRPINEFDERYCSRNPGTDYREKYYSRNQEYEDYYTRYMEKQPERGGYQFRNADRDPNLYRMRSRSPAAPHSRINIDNYSRRVSGGNGWYGDEMYDERDYRPGTYYDRSFPPRPEVERSYVERDEFLSRRRTNERW</sequence>
<feature type="compositionally biased region" description="Low complexity" evidence="1">
    <location>
        <begin position="104"/>
        <end position="118"/>
    </location>
</feature>
<feature type="region of interest" description="Disordered" evidence="1">
    <location>
        <begin position="256"/>
        <end position="335"/>
    </location>
</feature>
<feature type="compositionally biased region" description="Low complexity" evidence="1">
    <location>
        <begin position="170"/>
        <end position="200"/>
    </location>
</feature>
<feature type="compositionally biased region" description="Basic and acidic residues" evidence="1">
    <location>
        <begin position="321"/>
        <end position="332"/>
    </location>
</feature>
<protein>
    <submittedName>
        <fullName evidence="2">8123_t:CDS:1</fullName>
    </submittedName>
</protein>
<feature type="region of interest" description="Disordered" evidence="1">
    <location>
        <begin position="34"/>
        <end position="118"/>
    </location>
</feature>
<dbReference type="EMBL" id="CAJVPK010000268">
    <property type="protein sequence ID" value="CAG8486180.1"/>
    <property type="molecule type" value="Genomic_DNA"/>
</dbReference>
<reference evidence="2" key="1">
    <citation type="submission" date="2021-06" db="EMBL/GenBank/DDBJ databases">
        <authorList>
            <person name="Kallberg Y."/>
            <person name="Tangrot J."/>
            <person name="Rosling A."/>
        </authorList>
    </citation>
    <scope>NUCLEOTIDE SEQUENCE</scope>
    <source>
        <strain evidence="2">AZ414A</strain>
    </source>
</reference>
<dbReference type="Proteomes" id="UP000789706">
    <property type="component" value="Unassembled WGS sequence"/>
</dbReference>
<name>A0A9N8ZFI2_9GLOM</name>
<feature type="compositionally biased region" description="Polar residues" evidence="1">
    <location>
        <begin position="42"/>
        <end position="52"/>
    </location>
</feature>
<keyword evidence="3" id="KW-1185">Reference proteome</keyword>
<evidence type="ECO:0000256" key="1">
    <source>
        <dbReference type="SAM" id="MobiDB-lite"/>
    </source>
</evidence>
<feature type="compositionally biased region" description="Polar residues" evidence="1">
    <location>
        <begin position="256"/>
        <end position="286"/>
    </location>
</feature>
<feature type="compositionally biased region" description="Polar residues" evidence="1">
    <location>
        <begin position="68"/>
        <end position="98"/>
    </location>
</feature>
<dbReference type="AlphaFoldDB" id="A0A9N8ZFI2"/>
<comment type="caution">
    <text evidence="2">The sequence shown here is derived from an EMBL/GenBank/DDBJ whole genome shotgun (WGS) entry which is preliminary data.</text>
</comment>
<evidence type="ECO:0000313" key="2">
    <source>
        <dbReference type="EMBL" id="CAG8486180.1"/>
    </source>
</evidence>
<dbReference type="OrthoDB" id="2420801at2759"/>
<gene>
    <name evidence="2" type="ORF">DEBURN_LOCUS3927</name>
</gene>
<feature type="region of interest" description="Disordered" evidence="1">
    <location>
        <begin position="170"/>
        <end position="209"/>
    </location>
</feature>